<dbReference type="VEuPathDB" id="TriTrypDB:TcIL3000_9_1000"/>
<sequence>MLPARRCAFNFLGGFAITDFYVSCTDLAEVQEELSRHGSAQVISPSYLSLIFGQKPEIPKVPQASSTLREDAELFFHHSPLAGAALVFAAVSFGGTWSLLGSAAAIAVGGDDGIGRYSAVKQWLGG</sequence>
<reference evidence="1" key="1">
    <citation type="journal article" date="2012" name="Proc. Natl. Acad. Sci. U.S.A.">
        <title>Antigenic diversity is generated by distinct evolutionary mechanisms in African trypanosome species.</title>
        <authorList>
            <person name="Jackson A.P."/>
            <person name="Berry A."/>
            <person name="Aslett M."/>
            <person name="Allison H.C."/>
            <person name="Burton P."/>
            <person name="Vavrova-Anderson J."/>
            <person name="Brown R."/>
            <person name="Browne H."/>
            <person name="Corton N."/>
            <person name="Hauser H."/>
            <person name="Gamble J."/>
            <person name="Gilderthorp R."/>
            <person name="Marcello L."/>
            <person name="McQuillan J."/>
            <person name="Otto T.D."/>
            <person name="Quail M.A."/>
            <person name="Sanders M.J."/>
            <person name="van Tonder A."/>
            <person name="Ginger M.L."/>
            <person name="Field M.C."/>
            <person name="Barry J.D."/>
            <person name="Hertz-Fowler C."/>
            <person name="Berriman M."/>
        </authorList>
    </citation>
    <scope>NUCLEOTIDE SEQUENCE</scope>
    <source>
        <strain evidence="1">IL3000</strain>
    </source>
</reference>
<name>G0UTJ1_TRYCI</name>
<proteinExistence type="predicted"/>
<evidence type="ECO:0000313" key="1">
    <source>
        <dbReference type="EMBL" id="CCC92705.1"/>
    </source>
</evidence>
<organism evidence="1">
    <name type="scientific">Trypanosoma congolense (strain IL3000)</name>
    <dbReference type="NCBI Taxonomy" id="1068625"/>
    <lineage>
        <taxon>Eukaryota</taxon>
        <taxon>Discoba</taxon>
        <taxon>Euglenozoa</taxon>
        <taxon>Kinetoplastea</taxon>
        <taxon>Metakinetoplastina</taxon>
        <taxon>Trypanosomatida</taxon>
        <taxon>Trypanosomatidae</taxon>
        <taxon>Trypanosoma</taxon>
        <taxon>Nannomonas</taxon>
    </lineage>
</organism>
<dbReference type="EMBL" id="HE575322">
    <property type="protein sequence ID" value="CCC92705.1"/>
    <property type="molecule type" value="Genomic_DNA"/>
</dbReference>
<protein>
    <submittedName>
        <fullName evidence="1">Uncharacterized protein</fullName>
    </submittedName>
</protein>
<accession>G0UTJ1</accession>
<dbReference type="AlphaFoldDB" id="G0UTJ1"/>
<gene>
    <name evidence="1" type="ORF">TCIL3000_9_1000</name>
</gene>